<dbReference type="Proteomes" id="UP000830401">
    <property type="component" value="Plasmid unnamed4"/>
</dbReference>
<keyword evidence="3" id="KW-1185">Reference proteome</keyword>
<reference evidence="2" key="1">
    <citation type="submission" date="2022-04" db="EMBL/GenBank/DDBJ databases">
        <title>Hymenobacter sp. isolated from the air.</title>
        <authorList>
            <person name="Won M."/>
            <person name="Lee C.-M."/>
            <person name="Woen H.-Y."/>
            <person name="Kwon S.-W."/>
        </authorList>
    </citation>
    <scope>NUCLEOTIDE SEQUENCE</scope>
    <source>
        <strain evidence="2">5420S-77</strain>
        <plasmid evidence="2">unnamed4</plasmid>
    </source>
</reference>
<evidence type="ECO:0000313" key="2">
    <source>
        <dbReference type="EMBL" id="UOQ69293.1"/>
    </source>
</evidence>
<dbReference type="EMBL" id="CP095065">
    <property type="protein sequence ID" value="UOQ69293.1"/>
    <property type="molecule type" value="Genomic_DNA"/>
</dbReference>
<proteinExistence type="predicted"/>
<geneLocation type="plasmid" evidence="2 3">
    <name>unnamed4</name>
</geneLocation>
<evidence type="ECO:0000313" key="3">
    <source>
        <dbReference type="Proteomes" id="UP000830401"/>
    </source>
</evidence>
<sequence>MTQLGVLTISNSSTSRPLTPESRSVGFTAQLYPNPVRGSEVPTLLVYIADAAPSAGS</sequence>
<dbReference type="RefSeq" id="WP_245127048.1">
    <property type="nucleotide sequence ID" value="NZ_CP095065.1"/>
</dbReference>
<keyword evidence="2" id="KW-0614">Plasmid</keyword>
<name>A0ABY4GEM4_9BACT</name>
<accession>A0ABY4GEM4</accession>
<evidence type="ECO:0000256" key="1">
    <source>
        <dbReference type="SAM" id="MobiDB-lite"/>
    </source>
</evidence>
<feature type="region of interest" description="Disordered" evidence="1">
    <location>
        <begin position="1"/>
        <end position="21"/>
    </location>
</feature>
<gene>
    <name evidence="2" type="ORF">MUN86_27975</name>
</gene>
<protein>
    <submittedName>
        <fullName evidence="2">Uncharacterized protein</fullName>
    </submittedName>
</protein>
<organism evidence="2 3">
    <name type="scientific">Hymenobacter volaticus</name>
    <dbReference type="NCBI Taxonomy" id="2932254"/>
    <lineage>
        <taxon>Bacteria</taxon>
        <taxon>Pseudomonadati</taxon>
        <taxon>Bacteroidota</taxon>
        <taxon>Cytophagia</taxon>
        <taxon>Cytophagales</taxon>
        <taxon>Hymenobacteraceae</taxon>
        <taxon>Hymenobacter</taxon>
    </lineage>
</organism>